<gene>
    <name evidence="3" type="ORF">HJC23_001842</name>
</gene>
<evidence type="ECO:0000313" key="3">
    <source>
        <dbReference type="EMBL" id="KAL3774281.1"/>
    </source>
</evidence>
<dbReference type="Proteomes" id="UP001516023">
    <property type="component" value="Unassembled WGS sequence"/>
</dbReference>
<proteinExistence type="predicted"/>
<name>A0ABD3NH35_9STRA</name>
<keyword evidence="2" id="KW-0472">Membrane</keyword>
<dbReference type="AlphaFoldDB" id="A0ABD3NH35"/>
<keyword evidence="2" id="KW-0812">Transmembrane</keyword>
<sequence length="346" mass="38352">MFRTRSLAFIKHATTLNRRNLQPTAPLLVPSSSSSSNGLPFPPVCPRWSSTSPSAACRSSTASLSNTTIRSLSSNSKDPHQEAIEKAQQLHAELNEMIAAQKAAQKAASEKPYSSTVKEFLRSSKAQLFNIFFAFVCVLLAYQIHGLRRGYKKLLGDIEERDEEVERLRLLLRTICDIDENDSQHVASGEEQDVDKEQHNDHQHDHPPSFSLALSEKCTAAIQSLFAQSDTQPGYTWIIGRKLASSDPMESARLTHVLREIIARELRDAVGNAVWSAEEKKERRVVELLQSDVGENVGSLGGVMGREGGEAQLSGLVEVLQQVHEEDLVDGKTLNGDGVRRWREGK</sequence>
<evidence type="ECO:0000313" key="4">
    <source>
        <dbReference type="Proteomes" id="UP001516023"/>
    </source>
</evidence>
<feature type="transmembrane region" description="Helical" evidence="2">
    <location>
        <begin position="128"/>
        <end position="145"/>
    </location>
</feature>
<evidence type="ECO:0000256" key="1">
    <source>
        <dbReference type="SAM" id="MobiDB-lite"/>
    </source>
</evidence>
<comment type="caution">
    <text evidence="3">The sequence shown here is derived from an EMBL/GenBank/DDBJ whole genome shotgun (WGS) entry which is preliminary data.</text>
</comment>
<organism evidence="3 4">
    <name type="scientific">Cyclotella cryptica</name>
    <dbReference type="NCBI Taxonomy" id="29204"/>
    <lineage>
        <taxon>Eukaryota</taxon>
        <taxon>Sar</taxon>
        <taxon>Stramenopiles</taxon>
        <taxon>Ochrophyta</taxon>
        <taxon>Bacillariophyta</taxon>
        <taxon>Coscinodiscophyceae</taxon>
        <taxon>Thalassiosirophycidae</taxon>
        <taxon>Stephanodiscales</taxon>
        <taxon>Stephanodiscaceae</taxon>
        <taxon>Cyclotella</taxon>
    </lineage>
</organism>
<evidence type="ECO:0000256" key="2">
    <source>
        <dbReference type="SAM" id="Phobius"/>
    </source>
</evidence>
<keyword evidence="2" id="KW-1133">Transmembrane helix</keyword>
<protein>
    <submittedName>
        <fullName evidence="3">Uncharacterized protein</fullName>
    </submittedName>
</protein>
<keyword evidence="4" id="KW-1185">Reference proteome</keyword>
<reference evidence="3 4" key="1">
    <citation type="journal article" date="2020" name="G3 (Bethesda)">
        <title>Improved Reference Genome for Cyclotella cryptica CCMP332, a Model for Cell Wall Morphogenesis, Salinity Adaptation, and Lipid Production in Diatoms (Bacillariophyta).</title>
        <authorList>
            <person name="Roberts W.R."/>
            <person name="Downey K.M."/>
            <person name="Ruck E.C."/>
            <person name="Traller J.C."/>
            <person name="Alverson A.J."/>
        </authorList>
    </citation>
    <scope>NUCLEOTIDE SEQUENCE [LARGE SCALE GENOMIC DNA]</scope>
    <source>
        <strain evidence="3 4">CCMP332</strain>
    </source>
</reference>
<accession>A0ABD3NH35</accession>
<dbReference type="EMBL" id="JABMIG020000603">
    <property type="protein sequence ID" value="KAL3774281.1"/>
    <property type="molecule type" value="Genomic_DNA"/>
</dbReference>
<feature type="compositionally biased region" description="Basic and acidic residues" evidence="1">
    <location>
        <begin position="195"/>
        <end position="207"/>
    </location>
</feature>
<feature type="region of interest" description="Disordered" evidence="1">
    <location>
        <begin position="182"/>
        <end position="209"/>
    </location>
</feature>